<evidence type="ECO:0000313" key="2">
    <source>
        <dbReference type="Proteomes" id="UP000562352"/>
    </source>
</evidence>
<dbReference type="Proteomes" id="UP000562352">
    <property type="component" value="Unassembled WGS sequence"/>
</dbReference>
<accession>A0A841D9P3</accession>
<reference evidence="1 2" key="1">
    <citation type="submission" date="2020-08" db="EMBL/GenBank/DDBJ databases">
        <title>Genomic Encyclopedia of Type Strains, Phase III (KMG-III): the genomes of soil and plant-associated and newly described type strains.</title>
        <authorList>
            <person name="Whitman W."/>
        </authorList>
    </citation>
    <scope>NUCLEOTIDE SEQUENCE [LARGE SCALE GENOMIC DNA]</scope>
    <source>
        <strain evidence="1 2">CECT 3303</strain>
    </source>
</reference>
<dbReference type="EMBL" id="JACHJJ010000015">
    <property type="protein sequence ID" value="MBB5965038.1"/>
    <property type="molecule type" value="Genomic_DNA"/>
</dbReference>
<protein>
    <submittedName>
        <fullName evidence="1">Uncharacterized protein</fullName>
    </submittedName>
</protein>
<proteinExistence type="predicted"/>
<sequence length="48" mass="5221">MASKDKPKKPQPIVRNFDGPVTIRGTKVIVGGQVVSRIGVDLDDEDDE</sequence>
<name>A0A841D9P3_PLAVE</name>
<dbReference type="AlphaFoldDB" id="A0A841D9P3"/>
<organism evidence="1 2">
    <name type="scientific">Planomonospora venezuelensis</name>
    <dbReference type="NCBI Taxonomy" id="1999"/>
    <lineage>
        <taxon>Bacteria</taxon>
        <taxon>Bacillati</taxon>
        <taxon>Actinomycetota</taxon>
        <taxon>Actinomycetes</taxon>
        <taxon>Streptosporangiales</taxon>
        <taxon>Streptosporangiaceae</taxon>
        <taxon>Planomonospora</taxon>
    </lineage>
</organism>
<dbReference type="RefSeq" id="WP_184944149.1">
    <property type="nucleotide sequence ID" value="NZ_BAAAWZ010000001.1"/>
</dbReference>
<keyword evidence="2" id="KW-1185">Reference proteome</keyword>
<gene>
    <name evidence="1" type="ORF">FHS22_004324</name>
</gene>
<evidence type="ECO:0000313" key="1">
    <source>
        <dbReference type="EMBL" id="MBB5965038.1"/>
    </source>
</evidence>
<comment type="caution">
    <text evidence="1">The sequence shown here is derived from an EMBL/GenBank/DDBJ whole genome shotgun (WGS) entry which is preliminary data.</text>
</comment>